<gene>
    <name evidence="1" type="ORF">HUT05_46240</name>
</gene>
<dbReference type="EMBL" id="CP056041">
    <property type="protein sequence ID" value="QKZ24101.1"/>
    <property type="molecule type" value="Genomic_DNA"/>
</dbReference>
<dbReference type="RefSeq" id="WP_176578680.1">
    <property type="nucleotide sequence ID" value="NZ_CBDRGH010000013.1"/>
</dbReference>
<evidence type="ECO:0000313" key="2">
    <source>
        <dbReference type="Proteomes" id="UP000509418"/>
    </source>
</evidence>
<keyword evidence="2" id="KW-1185">Reference proteome</keyword>
<sequence>MPTEYSPVADLNLLKEFQDRVGYEYYADGFELTEYGDLSGLVAGWSDDPEFTGRLIPFAQATGGGSFYALWRLDDRADAAGLPVVVFGDEGGQHVVARNLRELFQLLGFDAEISVDWDEAYYYRSEDEPHSDRHDEYVDWLDRQFALPVAKDPAAVLAAAQAELGQRFANWAKPFLP</sequence>
<dbReference type="Proteomes" id="UP000509418">
    <property type="component" value="Chromosome"/>
</dbReference>
<protein>
    <recommendedName>
        <fullName evidence="3">SMI1/KNR4 family protein</fullName>
    </recommendedName>
</protein>
<evidence type="ECO:0008006" key="3">
    <source>
        <dbReference type="Google" id="ProtNLM"/>
    </source>
</evidence>
<accession>A0A7H8TKR0</accession>
<dbReference type="AlphaFoldDB" id="A0A7H8TKR0"/>
<organism evidence="1 2">
    <name type="scientific">Streptomyces chartreusis</name>
    <dbReference type="NCBI Taxonomy" id="1969"/>
    <lineage>
        <taxon>Bacteria</taxon>
        <taxon>Bacillati</taxon>
        <taxon>Actinomycetota</taxon>
        <taxon>Actinomycetes</taxon>
        <taxon>Kitasatosporales</taxon>
        <taxon>Streptomycetaceae</taxon>
        <taxon>Streptomyces</taxon>
    </lineage>
</organism>
<proteinExistence type="predicted"/>
<evidence type="ECO:0000313" key="1">
    <source>
        <dbReference type="EMBL" id="QKZ24101.1"/>
    </source>
</evidence>
<name>A0A7H8TKR0_STRCX</name>
<reference evidence="1 2" key="1">
    <citation type="submission" date="2020-06" db="EMBL/GenBank/DDBJ databases">
        <title>Genome mining for natural products.</title>
        <authorList>
            <person name="Zhang B."/>
            <person name="Shi J."/>
            <person name="Ge H."/>
        </authorList>
    </citation>
    <scope>NUCLEOTIDE SEQUENCE [LARGE SCALE GENOMIC DNA]</scope>
    <source>
        <strain evidence="1 2">NA02069</strain>
    </source>
</reference>